<reference evidence="4" key="1">
    <citation type="submission" date="2016-10" db="EMBL/GenBank/DDBJ databases">
        <authorList>
            <person name="Varghese N."/>
            <person name="Submissions S."/>
        </authorList>
    </citation>
    <scope>NUCLEOTIDE SEQUENCE [LARGE SCALE GENOMIC DNA]</scope>
    <source>
        <strain evidence="4">DSM 100420</strain>
    </source>
</reference>
<protein>
    <submittedName>
        <fullName evidence="3">TadE-like protein</fullName>
    </submittedName>
</protein>
<proteinExistence type="predicted"/>
<gene>
    <name evidence="3" type="ORF">SAMN05444004_11816</name>
</gene>
<sequence length="173" mass="18561">MMLSPKNRLKQFLKSEDGVAVVEFVISLPLMILIFAIIVEFGRLFIGYQAVLSGVQDASRYLGRIAPVDICPTDGSVTGGTFTGGIFTDYETDLKTRIETDRSDNSVLPSQFAVTGVDATYACVPGDFRTSPAPVATVAAQISVQFPLGFLFGIFGNELDPFSATVSGSSRIF</sequence>
<keyword evidence="4" id="KW-1185">Reference proteome</keyword>
<dbReference type="STRING" id="1244108.SAMN05444004_11816"/>
<evidence type="ECO:0000313" key="4">
    <source>
        <dbReference type="Proteomes" id="UP000198914"/>
    </source>
</evidence>
<feature type="transmembrane region" description="Helical" evidence="1">
    <location>
        <begin position="20"/>
        <end position="39"/>
    </location>
</feature>
<dbReference type="InterPro" id="IPR012495">
    <property type="entry name" value="TadE-like_dom"/>
</dbReference>
<dbReference type="OrthoDB" id="7860729at2"/>
<keyword evidence="1" id="KW-1133">Transmembrane helix</keyword>
<dbReference type="AlphaFoldDB" id="A0A1H3TKT2"/>
<dbReference type="Proteomes" id="UP000198914">
    <property type="component" value="Unassembled WGS sequence"/>
</dbReference>
<evidence type="ECO:0000256" key="1">
    <source>
        <dbReference type="SAM" id="Phobius"/>
    </source>
</evidence>
<dbReference type="Pfam" id="PF07811">
    <property type="entry name" value="TadE"/>
    <property type="match status" value="1"/>
</dbReference>
<evidence type="ECO:0000313" key="3">
    <source>
        <dbReference type="EMBL" id="SDZ50902.1"/>
    </source>
</evidence>
<keyword evidence="1" id="KW-0812">Transmembrane</keyword>
<accession>A0A1H3TKT2</accession>
<dbReference type="EMBL" id="FNPX01000018">
    <property type="protein sequence ID" value="SDZ50902.1"/>
    <property type="molecule type" value="Genomic_DNA"/>
</dbReference>
<evidence type="ECO:0000259" key="2">
    <source>
        <dbReference type="Pfam" id="PF07811"/>
    </source>
</evidence>
<feature type="domain" description="TadE-like" evidence="2">
    <location>
        <begin position="18"/>
        <end position="60"/>
    </location>
</feature>
<dbReference type="RefSeq" id="WP_139176690.1">
    <property type="nucleotide sequence ID" value="NZ_FNPX01000018.1"/>
</dbReference>
<organism evidence="3 4">
    <name type="scientific">Jannaschia faecimaris</name>
    <dbReference type="NCBI Taxonomy" id="1244108"/>
    <lineage>
        <taxon>Bacteria</taxon>
        <taxon>Pseudomonadati</taxon>
        <taxon>Pseudomonadota</taxon>
        <taxon>Alphaproteobacteria</taxon>
        <taxon>Rhodobacterales</taxon>
        <taxon>Roseobacteraceae</taxon>
        <taxon>Jannaschia</taxon>
    </lineage>
</organism>
<name>A0A1H3TKT2_9RHOB</name>
<keyword evidence="1" id="KW-0472">Membrane</keyword>